<gene>
    <name evidence="1" type="ORF">ATANTOWER_005923</name>
</gene>
<accession>A0ABU7BNL1</accession>
<name>A0ABU7BNL1_9TELE</name>
<evidence type="ECO:0000313" key="1">
    <source>
        <dbReference type="EMBL" id="MED6252026.1"/>
    </source>
</evidence>
<protein>
    <submittedName>
        <fullName evidence="1">Uncharacterized protein</fullName>
    </submittedName>
</protein>
<proteinExistence type="predicted"/>
<keyword evidence="2" id="KW-1185">Reference proteome</keyword>
<comment type="caution">
    <text evidence="1">The sequence shown here is derived from an EMBL/GenBank/DDBJ whole genome shotgun (WGS) entry which is preliminary data.</text>
</comment>
<dbReference type="EMBL" id="JAHUTI010060671">
    <property type="protein sequence ID" value="MED6252026.1"/>
    <property type="molecule type" value="Genomic_DNA"/>
</dbReference>
<reference evidence="1 2" key="1">
    <citation type="submission" date="2021-07" db="EMBL/GenBank/DDBJ databases">
        <authorList>
            <person name="Palmer J.M."/>
        </authorList>
    </citation>
    <scope>NUCLEOTIDE SEQUENCE [LARGE SCALE GENOMIC DNA]</scope>
    <source>
        <strain evidence="1 2">AT_MEX2019</strain>
        <tissue evidence="1">Muscle</tissue>
    </source>
</reference>
<sequence length="102" mass="10939">MVDVIHPRSLATMELFNHLRDFESPTSASTRKGVIEEILEVFLSPPDNVPVKVSSSPLPLAKTGEALLSAPEAPDGLAEPLRGQALVLLHGLIELLPANHSQ</sequence>
<organism evidence="1 2">
    <name type="scientific">Ataeniobius toweri</name>
    <dbReference type="NCBI Taxonomy" id="208326"/>
    <lineage>
        <taxon>Eukaryota</taxon>
        <taxon>Metazoa</taxon>
        <taxon>Chordata</taxon>
        <taxon>Craniata</taxon>
        <taxon>Vertebrata</taxon>
        <taxon>Euteleostomi</taxon>
        <taxon>Actinopterygii</taxon>
        <taxon>Neopterygii</taxon>
        <taxon>Teleostei</taxon>
        <taxon>Neoteleostei</taxon>
        <taxon>Acanthomorphata</taxon>
        <taxon>Ovalentaria</taxon>
        <taxon>Atherinomorphae</taxon>
        <taxon>Cyprinodontiformes</taxon>
        <taxon>Goodeidae</taxon>
        <taxon>Ataeniobius</taxon>
    </lineage>
</organism>
<evidence type="ECO:0000313" key="2">
    <source>
        <dbReference type="Proteomes" id="UP001345963"/>
    </source>
</evidence>
<dbReference type="Proteomes" id="UP001345963">
    <property type="component" value="Unassembled WGS sequence"/>
</dbReference>